<gene>
    <name evidence="2" type="ORF">GSMUA_336480.1</name>
</gene>
<dbReference type="EnsemblPlants" id="Ma08_t02630.1">
    <property type="protein sequence ID" value="Ma08_p02630.1"/>
    <property type="gene ID" value="Ma08_g02630"/>
</dbReference>
<organism evidence="3 4">
    <name type="scientific">Musa acuminata subsp. malaccensis</name>
    <name type="common">Wild banana</name>
    <name type="synonym">Musa malaccensis</name>
    <dbReference type="NCBI Taxonomy" id="214687"/>
    <lineage>
        <taxon>Eukaryota</taxon>
        <taxon>Viridiplantae</taxon>
        <taxon>Streptophyta</taxon>
        <taxon>Embryophyta</taxon>
        <taxon>Tracheophyta</taxon>
        <taxon>Spermatophyta</taxon>
        <taxon>Magnoliopsida</taxon>
        <taxon>Liliopsida</taxon>
        <taxon>Zingiberales</taxon>
        <taxon>Musaceae</taxon>
        <taxon>Musa</taxon>
    </lineage>
</organism>
<feature type="region of interest" description="Disordered" evidence="1">
    <location>
        <begin position="48"/>
        <end position="74"/>
    </location>
</feature>
<evidence type="ECO:0000313" key="4">
    <source>
        <dbReference type="Proteomes" id="UP000012960"/>
    </source>
</evidence>
<dbReference type="InParanoid" id="A0A804K270"/>
<sequence length="215" mass="24008">MRTMVEMESVIKVESGGHKIYGQAPLMENNSHSEDRDDASVELIGRREVYPATPPPNRQNLGFTTSSYQSEEPDSILGCQTPTKNIFDPFAPGSEELVVAPKKKIVKGKMQIPSRRQLNFDDYHSDSSRKDAAKEDEDLLESVFRSFLELIVSNHIQEISAGKVPFGECIRTPISLPWLTGIAGTCPPAPRRQPGRSRQFGPEICRKLDFETDSS</sequence>
<reference evidence="3" key="2">
    <citation type="submission" date="2021-05" db="UniProtKB">
        <authorList>
            <consortium name="EnsemblPlants"/>
        </authorList>
    </citation>
    <scope>IDENTIFICATION</scope>
    <source>
        <strain evidence="3">subsp. malaccensis</strain>
    </source>
</reference>
<dbReference type="Proteomes" id="UP000012960">
    <property type="component" value="Unplaced"/>
</dbReference>
<dbReference type="PANTHER" id="PTHR36310:SF1">
    <property type="entry name" value="CYCLIN-DEPENDENT PROTEIN KINASE INHIBITOR SMR11"/>
    <property type="match status" value="1"/>
</dbReference>
<evidence type="ECO:0000256" key="1">
    <source>
        <dbReference type="SAM" id="MobiDB-lite"/>
    </source>
</evidence>
<dbReference type="FunCoup" id="A0A804K270">
    <property type="interactions" value="1628"/>
</dbReference>
<evidence type="ECO:0000313" key="2">
    <source>
        <dbReference type="EMBL" id="CAG1830394.1"/>
    </source>
</evidence>
<reference evidence="2" key="1">
    <citation type="submission" date="2021-03" db="EMBL/GenBank/DDBJ databases">
        <authorList>
            <consortium name="Genoscope - CEA"/>
            <person name="William W."/>
        </authorList>
    </citation>
    <scope>NUCLEOTIDE SEQUENCE</scope>
    <source>
        <strain evidence="2">Doubled-haploid Pahang</strain>
    </source>
</reference>
<protein>
    <submittedName>
        <fullName evidence="2">(wild Malaysian banana) hypothetical protein</fullName>
    </submittedName>
</protein>
<dbReference type="EMBL" id="HG996472">
    <property type="protein sequence ID" value="CAG1830394.1"/>
    <property type="molecule type" value="Genomic_DNA"/>
</dbReference>
<dbReference type="AlphaFoldDB" id="A0A804K270"/>
<keyword evidence="4" id="KW-1185">Reference proteome</keyword>
<dbReference type="InterPro" id="IPR038971">
    <property type="entry name" value="SMR11/SMR16"/>
</dbReference>
<dbReference type="Gramene" id="Ma08_t02630.1">
    <property type="protein sequence ID" value="Ma08_p02630.1"/>
    <property type="gene ID" value="Ma08_g02630"/>
</dbReference>
<proteinExistence type="predicted"/>
<dbReference type="PANTHER" id="PTHR36310">
    <property type="entry name" value="CYCLIN-DEPENDENT PROTEIN KINASE INHIBITOR SMR11"/>
    <property type="match status" value="1"/>
</dbReference>
<accession>A0A804K270</accession>
<feature type="compositionally biased region" description="Polar residues" evidence="1">
    <location>
        <begin position="58"/>
        <end position="70"/>
    </location>
</feature>
<evidence type="ECO:0000313" key="3">
    <source>
        <dbReference type="EnsemblPlants" id="Ma08_p02630.1"/>
    </source>
</evidence>
<dbReference type="OMA" id="TMVEMES"/>
<name>A0A804K270_MUSAM</name>